<proteinExistence type="predicted"/>
<protein>
    <submittedName>
        <fullName evidence="2">Uncharacterized protein</fullName>
    </submittedName>
</protein>
<dbReference type="AlphaFoldDB" id="A0A177B157"/>
<evidence type="ECO:0000256" key="1">
    <source>
        <dbReference type="SAM" id="SignalP"/>
    </source>
</evidence>
<feature type="chain" id="PRO_5008056770" evidence="1">
    <location>
        <begin position="25"/>
        <end position="112"/>
    </location>
</feature>
<organism evidence="2 3">
    <name type="scientific">Intoshia linei</name>
    <dbReference type="NCBI Taxonomy" id="1819745"/>
    <lineage>
        <taxon>Eukaryota</taxon>
        <taxon>Metazoa</taxon>
        <taxon>Spiralia</taxon>
        <taxon>Lophotrochozoa</taxon>
        <taxon>Mesozoa</taxon>
        <taxon>Orthonectida</taxon>
        <taxon>Rhopaluridae</taxon>
        <taxon>Intoshia</taxon>
    </lineage>
</organism>
<feature type="signal peptide" evidence="1">
    <location>
        <begin position="1"/>
        <end position="24"/>
    </location>
</feature>
<evidence type="ECO:0000313" key="3">
    <source>
        <dbReference type="Proteomes" id="UP000078046"/>
    </source>
</evidence>
<dbReference type="Proteomes" id="UP000078046">
    <property type="component" value="Unassembled WGS sequence"/>
</dbReference>
<name>A0A177B157_9BILA</name>
<keyword evidence="1" id="KW-0732">Signal</keyword>
<comment type="caution">
    <text evidence="2">The sequence shown here is derived from an EMBL/GenBank/DDBJ whole genome shotgun (WGS) entry which is preliminary data.</text>
</comment>
<evidence type="ECO:0000313" key="2">
    <source>
        <dbReference type="EMBL" id="OAF67174.1"/>
    </source>
</evidence>
<keyword evidence="3" id="KW-1185">Reference proteome</keyword>
<sequence length="112" mass="13030">MSVLAQKWFFICIAWPFSIRSLKGEFGYIRQKAESNYYIAVEQVLLNIQDLDTIDPYSNSSCIIETTLEDCLKIDNKLSDTQNSILFFVSGYITFKEKLLEMNITEHDISRD</sequence>
<reference evidence="2 3" key="1">
    <citation type="submission" date="2016-04" db="EMBL/GenBank/DDBJ databases">
        <title>The genome of Intoshia linei affirms orthonectids as highly simplified spiralians.</title>
        <authorList>
            <person name="Mikhailov K.V."/>
            <person name="Slusarev G.S."/>
            <person name="Nikitin M.A."/>
            <person name="Logacheva M.D."/>
            <person name="Penin A."/>
            <person name="Aleoshin V."/>
            <person name="Panchin Y.V."/>
        </authorList>
    </citation>
    <scope>NUCLEOTIDE SEQUENCE [LARGE SCALE GENOMIC DNA]</scope>
    <source>
        <strain evidence="2">Intl2013</strain>
        <tissue evidence="2">Whole animal</tissue>
    </source>
</reference>
<gene>
    <name evidence="2" type="ORF">A3Q56_05103</name>
</gene>
<accession>A0A177B157</accession>
<dbReference type="EMBL" id="LWCA01000730">
    <property type="protein sequence ID" value="OAF67174.1"/>
    <property type="molecule type" value="Genomic_DNA"/>
</dbReference>